<dbReference type="AlphaFoldDB" id="A0A975B7Q7"/>
<dbReference type="Gene3D" id="1.10.10.1320">
    <property type="entry name" value="Anti-sigma factor, zinc-finger domain"/>
    <property type="match status" value="1"/>
</dbReference>
<gene>
    <name evidence="1" type="ORF">dnl_26180</name>
</gene>
<dbReference type="InterPro" id="IPR041916">
    <property type="entry name" value="Anti_sigma_zinc_sf"/>
</dbReference>
<keyword evidence="2" id="KW-1185">Reference proteome</keyword>
<protein>
    <recommendedName>
        <fullName evidence="3">Zinc-finger domain-containing protein</fullName>
    </recommendedName>
</protein>
<proteinExistence type="predicted"/>
<dbReference type="EMBL" id="CP061799">
    <property type="protein sequence ID" value="QTA80319.1"/>
    <property type="molecule type" value="Genomic_DNA"/>
</dbReference>
<evidence type="ECO:0000313" key="1">
    <source>
        <dbReference type="EMBL" id="QTA80319.1"/>
    </source>
</evidence>
<dbReference type="Proteomes" id="UP000663720">
    <property type="component" value="Chromosome"/>
</dbReference>
<evidence type="ECO:0000313" key="2">
    <source>
        <dbReference type="Proteomes" id="UP000663720"/>
    </source>
</evidence>
<name>A0A975B7Q7_9BACT</name>
<dbReference type="KEGG" id="dli:dnl_26180"/>
<organism evidence="1 2">
    <name type="scientific">Desulfonema limicola</name>
    <dbReference type="NCBI Taxonomy" id="45656"/>
    <lineage>
        <taxon>Bacteria</taxon>
        <taxon>Pseudomonadati</taxon>
        <taxon>Thermodesulfobacteriota</taxon>
        <taxon>Desulfobacteria</taxon>
        <taxon>Desulfobacterales</taxon>
        <taxon>Desulfococcaceae</taxon>
        <taxon>Desulfonema</taxon>
    </lineage>
</organism>
<sequence>MKIIFEDILDDAKSVYNTLKKGENCPLDEILLDYVYGEVSETEFYEVKEHIKSCERCRVEVFKMETERTQWELALDTDPDKALADLLGSLGLKKIKTTGCKAPEIVSGISKIRDAVITWISPLWEPVWAGQAVTAADIPEQGKNFEMDQGEYINISCYWQGKEGNMQSYIRLSWNANIMTYSNLWARFINPDTNEILFESCLGTDLEGAVVFYNDELGFDPSSQRWAISIITGAA</sequence>
<evidence type="ECO:0008006" key="3">
    <source>
        <dbReference type="Google" id="ProtNLM"/>
    </source>
</evidence>
<reference evidence="1" key="1">
    <citation type="journal article" date="2021" name="Microb. Physiol.">
        <title>Proteogenomic Insights into the Physiology of Marine, Sulfate-Reducing, Filamentous Desulfonema limicola and Desulfonema magnum.</title>
        <authorList>
            <person name="Schnaars V."/>
            <person name="Wohlbrand L."/>
            <person name="Scheve S."/>
            <person name="Hinrichs C."/>
            <person name="Reinhardt R."/>
            <person name="Rabus R."/>
        </authorList>
    </citation>
    <scope>NUCLEOTIDE SEQUENCE</scope>
    <source>
        <strain evidence="1">5ac10</strain>
    </source>
</reference>
<accession>A0A975B7Q7</accession>
<dbReference type="RefSeq" id="WP_207691978.1">
    <property type="nucleotide sequence ID" value="NZ_CP061799.1"/>
</dbReference>